<dbReference type="InterPro" id="IPR011041">
    <property type="entry name" value="Quinoprot_gluc/sorb_DH_b-prop"/>
</dbReference>
<name>A0A4V2JDW0_9HYPH</name>
<feature type="signal peptide" evidence="1">
    <location>
        <begin position="1"/>
        <end position="19"/>
    </location>
</feature>
<dbReference type="Proteomes" id="UP000291613">
    <property type="component" value="Unassembled WGS sequence"/>
</dbReference>
<accession>A0A4V2JDW0</accession>
<proteinExistence type="predicted"/>
<dbReference type="RefSeq" id="WP_131003998.1">
    <property type="nucleotide sequence ID" value="NZ_JBHSZR010000001.1"/>
</dbReference>
<dbReference type="InterPro" id="IPR011042">
    <property type="entry name" value="6-blade_b-propeller_TolB-like"/>
</dbReference>
<dbReference type="PROSITE" id="PS51257">
    <property type="entry name" value="PROKAR_LIPOPROTEIN"/>
    <property type="match status" value="1"/>
</dbReference>
<dbReference type="AlphaFoldDB" id="A0A4V2JDW0"/>
<keyword evidence="4" id="KW-1185">Reference proteome</keyword>
<dbReference type="EMBL" id="SIUB01000006">
    <property type="protein sequence ID" value="TBN51834.1"/>
    <property type="molecule type" value="Genomic_DNA"/>
</dbReference>
<dbReference type="Gene3D" id="2.120.10.30">
    <property type="entry name" value="TolB, C-terminal domain"/>
    <property type="match status" value="1"/>
</dbReference>
<sequence length="444" mass="47155">MNRLPVKVLAVAAVGVGLAACGQEATKPVAEGYGEKPTLPDPVKSWIPTVVVSKAVGWPEGGKPKAGNGMAVMAFAEGLDHPRRVFTLPNGDVLVAETAEPPKPDDGKGIKAWVQSFFMARAGAKVQSANRITLLRDADGDGKAELKTVFAKDLNSPFGMALAGGRLYVADTDAVVSLPYKDGDTTATGPAEKLVDLPGGTLNHHWTKDLVASADGTKLYATVGSNSNAAENGIDAEKDRAAVQEIDIAAKTMRLYASGLRNPNGPSFQPDSKQLWVTVNERDEIGSDLVPDYMTSVKDGGFYGWPYSYYGRHVDDRVKPQRPDLVEKAIVPDYALGPHTASLGLTFNTGGLFQDKYKNGAFVGQHGSWNRKPQSGYKVIFVPFKDGKPAGQPEDVLTGFLNDNGEAQGRPVGVAIDKAGGLLVADDVGNKVWRVTPAQAQASR</sequence>
<protein>
    <submittedName>
        <fullName evidence="3">Sorbosone dehydrogenase family protein</fullName>
    </submittedName>
</protein>
<dbReference type="Pfam" id="PF22807">
    <property type="entry name" value="TrAA12"/>
    <property type="match status" value="2"/>
</dbReference>
<dbReference type="InterPro" id="IPR054539">
    <property type="entry name" value="Beta-prop_PDH"/>
</dbReference>
<dbReference type="PANTHER" id="PTHR19328:SF55">
    <property type="entry name" value="BLR6566 PROTEIN"/>
    <property type="match status" value="1"/>
</dbReference>
<evidence type="ECO:0000259" key="2">
    <source>
        <dbReference type="Pfam" id="PF22807"/>
    </source>
</evidence>
<feature type="domain" description="Pyrroloquinoline quinone-dependent pyranose dehydrogenase beta-propeller" evidence="2">
    <location>
        <begin position="147"/>
        <end position="286"/>
    </location>
</feature>
<feature type="domain" description="Pyrroloquinoline quinone-dependent pyranose dehydrogenase beta-propeller" evidence="2">
    <location>
        <begin position="329"/>
        <end position="436"/>
    </location>
</feature>
<dbReference type="SUPFAM" id="SSF50952">
    <property type="entry name" value="Soluble quinoprotein glucose dehydrogenase"/>
    <property type="match status" value="1"/>
</dbReference>
<evidence type="ECO:0000313" key="4">
    <source>
        <dbReference type="Proteomes" id="UP000291613"/>
    </source>
</evidence>
<keyword evidence="1" id="KW-0732">Signal</keyword>
<evidence type="ECO:0000256" key="1">
    <source>
        <dbReference type="SAM" id="SignalP"/>
    </source>
</evidence>
<dbReference type="OrthoDB" id="9770043at2"/>
<dbReference type="PANTHER" id="PTHR19328">
    <property type="entry name" value="HEDGEHOG-INTERACTING PROTEIN"/>
    <property type="match status" value="1"/>
</dbReference>
<gene>
    <name evidence="3" type="ORF">EYR15_13115</name>
</gene>
<reference evidence="3 4" key="1">
    <citation type="submission" date="2019-02" db="EMBL/GenBank/DDBJ databases">
        <title>Hansschlegelia quercus sp. nov., a novel methylotrophic bacterium from buds of oak (Quercus robur L.).</title>
        <authorList>
            <person name="Agafonova N.V."/>
            <person name="Kaparullina E.N."/>
            <person name="Grouzdev D.S."/>
            <person name="Doronina N.V."/>
        </authorList>
    </citation>
    <scope>NUCLEOTIDE SEQUENCE [LARGE SCALE GENOMIC DNA]</scope>
    <source>
        <strain evidence="3 4">Dub</strain>
    </source>
</reference>
<comment type="caution">
    <text evidence="3">The sequence shown here is derived from an EMBL/GenBank/DDBJ whole genome shotgun (WGS) entry which is preliminary data.</text>
</comment>
<organism evidence="3 4">
    <name type="scientific">Hansschlegelia quercus</name>
    <dbReference type="NCBI Taxonomy" id="2528245"/>
    <lineage>
        <taxon>Bacteria</taxon>
        <taxon>Pseudomonadati</taxon>
        <taxon>Pseudomonadota</taxon>
        <taxon>Alphaproteobacteria</taxon>
        <taxon>Hyphomicrobiales</taxon>
        <taxon>Methylopilaceae</taxon>
        <taxon>Hansschlegelia</taxon>
    </lineage>
</organism>
<evidence type="ECO:0000313" key="3">
    <source>
        <dbReference type="EMBL" id="TBN51834.1"/>
    </source>
</evidence>
<feature type="chain" id="PRO_5020230253" evidence="1">
    <location>
        <begin position="20"/>
        <end position="444"/>
    </location>
</feature>